<accession>A0A9R1I8X0</accession>
<dbReference type="AlphaFoldDB" id="A0A9R1I8X0"/>
<gene>
    <name evidence="1" type="ORF">CFC21_083523</name>
</gene>
<dbReference type="Proteomes" id="UP000815260">
    <property type="component" value="Chromosome 6A"/>
</dbReference>
<reference evidence="1" key="1">
    <citation type="journal article" date="2017" name="Gigascience">
        <title>The first near-complete assembly of the hexaploid bread wheat genome, Triticum aestivum.</title>
        <authorList>
            <person name="Zimin A.V."/>
            <person name="Puiu D."/>
            <person name="Hall R."/>
            <person name="Kingan S."/>
            <person name="Clavijo B.J."/>
            <person name="Salzberg S.L."/>
        </authorList>
    </citation>
    <scope>NUCLEOTIDE SEQUENCE</scope>
    <source>
        <tissue evidence="1">Leaf</tissue>
    </source>
</reference>
<evidence type="ECO:0000313" key="1">
    <source>
        <dbReference type="EMBL" id="KAF7079268.1"/>
    </source>
</evidence>
<comment type="caution">
    <text evidence="1">The sequence shown here is derived from an EMBL/GenBank/DDBJ whole genome shotgun (WGS) entry which is preliminary data.</text>
</comment>
<dbReference type="EMBL" id="CM022226">
    <property type="protein sequence ID" value="KAF7079268.1"/>
    <property type="molecule type" value="Genomic_DNA"/>
</dbReference>
<proteinExistence type="predicted"/>
<protein>
    <submittedName>
        <fullName evidence="1">Uncharacterized protein</fullName>
    </submittedName>
</protein>
<sequence length="109" mass="12126">KEESVSLVDEAEKWCGLASQAVDVAFHAGTSLDESLRCHEVLDSFDHEKSLTFDRPIYSQGRDGGLENNLYSLNGLPDLQGVDFGTPIDDLQGLQFYSQESLGSWLERM</sequence>
<organism evidence="1">
    <name type="scientific">Triticum aestivum</name>
    <name type="common">Wheat</name>
    <dbReference type="NCBI Taxonomy" id="4565"/>
    <lineage>
        <taxon>Eukaryota</taxon>
        <taxon>Viridiplantae</taxon>
        <taxon>Streptophyta</taxon>
        <taxon>Embryophyta</taxon>
        <taxon>Tracheophyta</taxon>
        <taxon>Spermatophyta</taxon>
        <taxon>Magnoliopsida</taxon>
        <taxon>Liliopsida</taxon>
        <taxon>Poales</taxon>
        <taxon>Poaceae</taxon>
        <taxon>BOP clade</taxon>
        <taxon>Pooideae</taxon>
        <taxon>Triticodae</taxon>
        <taxon>Triticeae</taxon>
        <taxon>Triticinae</taxon>
        <taxon>Triticum</taxon>
    </lineage>
</organism>
<name>A0A9R1I8X0_WHEAT</name>
<feature type="non-terminal residue" evidence="1">
    <location>
        <position position="1"/>
    </location>
</feature>
<dbReference type="OrthoDB" id="786443at2759"/>
<reference evidence="1" key="2">
    <citation type="submission" date="2020-03" db="EMBL/GenBank/DDBJ databases">
        <title>The second near-complete assembly of the hexaploid bread wheat (Triticum aestivum) genome.</title>
        <authorList>
            <person name="Zimin A.V."/>
            <person name="Puiu D."/>
            <person name="Shumante A."/>
            <person name="Alonge M."/>
            <person name="Salzberg S.L."/>
        </authorList>
    </citation>
    <scope>NUCLEOTIDE SEQUENCE</scope>
    <source>
        <tissue evidence="1">Leaf</tissue>
    </source>
</reference>